<evidence type="ECO:0000256" key="1">
    <source>
        <dbReference type="ARBA" id="ARBA00004141"/>
    </source>
</evidence>
<keyword evidence="4 6" id="KW-0472">Membrane</keyword>
<dbReference type="AlphaFoldDB" id="A0A7W9CHM9"/>
<comment type="caution">
    <text evidence="8">The sequence shown here is derived from an EMBL/GenBank/DDBJ whole genome shotgun (WGS) entry which is preliminary data.</text>
</comment>
<organism evidence="8 9">
    <name type="scientific">Brevundimonas variabilis</name>
    <dbReference type="NCBI Taxonomy" id="74312"/>
    <lineage>
        <taxon>Bacteria</taxon>
        <taxon>Pseudomonadati</taxon>
        <taxon>Pseudomonadota</taxon>
        <taxon>Alphaproteobacteria</taxon>
        <taxon>Caulobacterales</taxon>
        <taxon>Caulobacteraceae</taxon>
        <taxon>Brevundimonas</taxon>
    </lineage>
</organism>
<dbReference type="PANTHER" id="PTHR38480">
    <property type="entry name" value="SLR0254 PROTEIN"/>
    <property type="match status" value="1"/>
</dbReference>
<evidence type="ECO:0000256" key="2">
    <source>
        <dbReference type="ARBA" id="ARBA00022692"/>
    </source>
</evidence>
<dbReference type="Proteomes" id="UP000545037">
    <property type="component" value="Unassembled WGS sequence"/>
</dbReference>
<evidence type="ECO:0000313" key="8">
    <source>
        <dbReference type="EMBL" id="MBB5745800.1"/>
    </source>
</evidence>
<dbReference type="InterPro" id="IPR010432">
    <property type="entry name" value="RDD"/>
</dbReference>
<evidence type="ECO:0000256" key="5">
    <source>
        <dbReference type="SAM" id="MobiDB-lite"/>
    </source>
</evidence>
<evidence type="ECO:0000256" key="4">
    <source>
        <dbReference type="ARBA" id="ARBA00023136"/>
    </source>
</evidence>
<name>A0A7W9CHM9_9CAUL</name>
<keyword evidence="2 6" id="KW-0812">Transmembrane</keyword>
<dbReference type="Pfam" id="PF06271">
    <property type="entry name" value="RDD"/>
    <property type="match status" value="1"/>
</dbReference>
<dbReference type="EMBL" id="JACHOR010000002">
    <property type="protein sequence ID" value="MBB5745800.1"/>
    <property type="molecule type" value="Genomic_DNA"/>
</dbReference>
<feature type="domain" description="RDD" evidence="7">
    <location>
        <begin position="43"/>
        <end position="197"/>
    </location>
</feature>
<keyword evidence="9" id="KW-1185">Reference proteome</keyword>
<dbReference type="PANTHER" id="PTHR38480:SF1">
    <property type="entry name" value="SLR0254 PROTEIN"/>
    <property type="match status" value="1"/>
</dbReference>
<evidence type="ECO:0000256" key="6">
    <source>
        <dbReference type="SAM" id="Phobius"/>
    </source>
</evidence>
<accession>A0A7W9CHM9</accession>
<sequence length="307" mass="34051">MSDATVASSARKGARTPPRKPPQTRERAFVTPEGVDLRLEIGDAGQRAAAFMLDAAIIIGVLVALTVAAVFAGIGSFIAGATSGEMIVVIWLLGFFLLRNFYFTGFELTARAATPGKRAMGLRVAARDGGRLRAESVVARNAMRELEVFLPFGLIVSRADQGGVDSWMYLLAVVWAGIFVFFPLFNRDRLRAGDLIGGTWVVRTPKQKLVRDMADEGTVRLERFQFSTAQLDTYGARELHVLEDVLRGRNRETMKAVAERIVRKIDWVRDGDHDDFDFLSAYYAGLRGRLEGRLLMGQRRADKHDRG</sequence>
<evidence type="ECO:0000256" key="3">
    <source>
        <dbReference type="ARBA" id="ARBA00022989"/>
    </source>
</evidence>
<feature type="transmembrane region" description="Helical" evidence="6">
    <location>
        <begin position="167"/>
        <end position="185"/>
    </location>
</feature>
<feature type="region of interest" description="Disordered" evidence="5">
    <location>
        <begin position="1"/>
        <end position="26"/>
    </location>
</feature>
<proteinExistence type="predicted"/>
<feature type="transmembrane region" description="Helical" evidence="6">
    <location>
        <begin position="86"/>
        <end position="103"/>
    </location>
</feature>
<protein>
    <submittedName>
        <fullName evidence="8">Putative RDD family membrane protein YckC</fullName>
    </submittedName>
</protein>
<evidence type="ECO:0000259" key="7">
    <source>
        <dbReference type="Pfam" id="PF06271"/>
    </source>
</evidence>
<dbReference type="RefSeq" id="WP_183212755.1">
    <property type="nucleotide sequence ID" value="NZ_JACHOR010000002.1"/>
</dbReference>
<dbReference type="GO" id="GO:0016020">
    <property type="term" value="C:membrane"/>
    <property type="evidence" value="ECO:0007669"/>
    <property type="project" value="UniProtKB-SubCell"/>
</dbReference>
<reference evidence="8 9" key="1">
    <citation type="submission" date="2020-08" db="EMBL/GenBank/DDBJ databases">
        <title>Genomic Encyclopedia of Type Strains, Phase IV (KMG-IV): sequencing the most valuable type-strain genomes for metagenomic binning, comparative biology and taxonomic classification.</title>
        <authorList>
            <person name="Goeker M."/>
        </authorList>
    </citation>
    <scope>NUCLEOTIDE SEQUENCE [LARGE SCALE GENOMIC DNA]</scope>
    <source>
        <strain evidence="8 9">DSM 4737</strain>
    </source>
</reference>
<keyword evidence="3 6" id="KW-1133">Transmembrane helix</keyword>
<feature type="transmembrane region" description="Helical" evidence="6">
    <location>
        <begin position="55"/>
        <end position="79"/>
    </location>
</feature>
<comment type="subcellular location">
    <subcellularLocation>
        <location evidence="1">Membrane</location>
        <topology evidence="1">Multi-pass membrane protein</topology>
    </subcellularLocation>
</comment>
<evidence type="ECO:0000313" key="9">
    <source>
        <dbReference type="Proteomes" id="UP000545037"/>
    </source>
</evidence>
<gene>
    <name evidence="8" type="ORF">GGR13_001384</name>
</gene>